<organism evidence="2 3">
    <name type="scientific">Ameca splendens</name>
    <dbReference type="NCBI Taxonomy" id="208324"/>
    <lineage>
        <taxon>Eukaryota</taxon>
        <taxon>Metazoa</taxon>
        <taxon>Chordata</taxon>
        <taxon>Craniata</taxon>
        <taxon>Vertebrata</taxon>
        <taxon>Euteleostomi</taxon>
        <taxon>Actinopterygii</taxon>
        <taxon>Neopterygii</taxon>
        <taxon>Teleostei</taxon>
        <taxon>Neoteleostei</taxon>
        <taxon>Acanthomorphata</taxon>
        <taxon>Ovalentaria</taxon>
        <taxon>Atherinomorphae</taxon>
        <taxon>Cyprinodontiformes</taxon>
        <taxon>Goodeidae</taxon>
        <taxon>Ameca</taxon>
    </lineage>
</organism>
<protein>
    <submittedName>
        <fullName evidence="2">Uncharacterized protein</fullName>
    </submittedName>
</protein>
<dbReference type="Proteomes" id="UP001469553">
    <property type="component" value="Unassembled WGS sequence"/>
</dbReference>
<feature type="transmembrane region" description="Helical" evidence="1">
    <location>
        <begin position="42"/>
        <end position="60"/>
    </location>
</feature>
<keyword evidence="1" id="KW-0472">Membrane</keyword>
<evidence type="ECO:0000256" key="1">
    <source>
        <dbReference type="SAM" id="Phobius"/>
    </source>
</evidence>
<keyword evidence="3" id="KW-1185">Reference proteome</keyword>
<evidence type="ECO:0000313" key="3">
    <source>
        <dbReference type="Proteomes" id="UP001469553"/>
    </source>
</evidence>
<gene>
    <name evidence="2" type="ORF">AMECASPLE_028532</name>
</gene>
<name>A0ABV0ZRQ0_9TELE</name>
<evidence type="ECO:0000313" key="2">
    <source>
        <dbReference type="EMBL" id="MEQ2308467.1"/>
    </source>
</evidence>
<sequence>REGRKAIQGRRRRRCFPACVPASLKGAYVSGSFKLEYLHRQGYMLLTAWFPVVLLTGHVLG</sequence>
<keyword evidence="1" id="KW-1133">Transmembrane helix</keyword>
<accession>A0ABV0ZRQ0</accession>
<comment type="caution">
    <text evidence="2">The sequence shown here is derived from an EMBL/GenBank/DDBJ whole genome shotgun (WGS) entry which is preliminary data.</text>
</comment>
<dbReference type="EMBL" id="JAHRIP010068984">
    <property type="protein sequence ID" value="MEQ2308467.1"/>
    <property type="molecule type" value="Genomic_DNA"/>
</dbReference>
<proteinExistence type="predicted"/>
<reference evidence="2 3" key="1">
    <citation type="submission" date="2021-06" db="EMBL/GenBank/DDBJ databases">
        <authorList>
            <person name="Palmer J.M."/>
        </authorList>
    </citation>
    <scope>NUCLEOTIDE SEQUENCE [LARGE SCALE GENOMIC DNA]</scope>
    <source>
        <strain evidence="2 3">AS_MEX2019</strain>
        <tissue evidence="2">Muscle</tissue>
    </source>
</reference>
<keyword evidence="1" id="KW-0812">Transmembrane</keyword>
<feature type="non-terminal residue" evidence="2">
    <location>
        <position position="1"/>
    </location>
</feature>